<name>A0ABW3TAS0_9RHOB</name>
<organism evidence="2 3">
    <name type="scientific">Seohaeicola saemankumensis</name>
    <dbReference type="NCBI Taxonomy" id="481181"/>
    <lineage>
        <taxon>Bacteria</taxon>
        <taxon>Pseudomonadati</taxon>
        <taxon>Pseudomonadota</taxon>
        <taxon>Alphaproteobacteria</taxon>
        <taxon>Rhodobacterales</taxon>
        <taxon>Roseobacteraceae</taxon>
        <taxon>Seohaeicola</taxon>
    </lineage>
</organism>
<keyword evidence="3" id="KW-1185">Reference proteome</keyword>
<reference evidence="3" key="1">
    <citation type="journal article" date="2019" name="Int. J. Syst. Evol. Microbiol.">
        <title>The Global Catalogue of Microorganisms (GCM) 10K type strain sequencing project: providing services to taxonomists for standard genome sequencing and annotation.</title>
        <authorList>
            <consortium name="The Broad Institute Genomics Platform"/>
            <consortium name="The Broad Institute Genome Sequencing Center for Infectious Disease"/>
            <person name="Wu L."/>
            <person name="Ma J."/>
        </authorList>
    </citation>
    <scope>NUCLEOTIDE SEQUENCE [LARGE SCALE GENOMIC DNA]</scope>
    <source>
        <strain evidence="3">CCUG 55328</strain>
    </source>
</reference>
<dbReference type="EMBL" id="JBHTKR010000001">
    <property type="protein sequence ID" value="MFD1193501.1"/>
    <property type="molecule type" value="Genomic_DNA"/>
</dbReference>
<proteinExistence type="predicted"/>
<evidence type="ECO:0000313" key="3">
    <source>
        <dbReference type="Proteomes" id="UP001597151"/>
    </source>
</evidence>
<protein>
    <submittedName>
        <fullName evidence="2">DUF1127 domain-containing protein</fullName>
    </submittedName>
</protein>
<sequence>MAYTSDLRLAQPRAAETGLGGKLQAIMTDLAQRYARYRVFRDTVNDLAILPNSVLADMGLNRSQIRSVAYEYAYGAKK</sequence>
<accession>A0ABW3TAS0</accession>
<dbReference type="Proteomes" id="UP001597151">
    <property type="component" value="Unassembled WGS sequence"/>
</dbReference>
<evidence type="ECO:0000259" key="1">
    <source>
        <dbReference type="Pfam" id="PF06568"/>
    </source>
</evidence>
<evidence type="ECO:0000313" key="2">
    <source>
        <dbReference type="EMBL" id="MFD1193501.1"/>
    </source>
</evidence>
<dbReference type="Pfam" id="PF06568">
    <property type="entry name" value="YjiS-like"/>
    <property type="match status" value="1"/>
</dbReference>
<dbReference type="RefSeq" id="WP_380788812.1">
    <property type="nucleotide sequence ID" value="NZ_JBHTKR010000001.1"/>
</dbReference>
<gene>
    <name evidence="2" type="ORF">ACFQ3C_02315</name>
</gene>
<dbReference type="InterPro" id="IPR009506">
    <property type="entry name" value="YjiS-like"/>
</dbReference>
<feature type="domain" description="YjiS-like" evidence="1">
    <location>
        <begin position="30"/>
        <end position="66"/>
    </location>
</feature>
<comment type="caution">
    <text evidence="2">The sequence shown here is derived from an EMBL/GenBank/DDBJ whole genome shotgun (WGS) entry which is preliminary data.</text>
</comment>